<dbReference type="Proteomes" id="UP000318733">
    <property type="component" value="Unassembled WGS sequence"/>
</dbReference>
<gene>
    <name evidence="1" type="ORF">FO440_11365</name>
</gene>
<keyword evidence="2" id="KW-1185">Reference proteome</keyword>
<dbReference type="InterPro" id="IPR058263">
    <property type="entry name" value="DUF7957"/>
</dbReference>
<accession>A0A556MKB0</accession>
<dbReference type="RefSeq" id="WP_144248389.1">
    <property type="nucleotide sequence ID" value="NZ_VLPK01000002.1"/>
</dbReference>
<proteinExistence type="predicted"/>
<evidence type="ECO:0000313" key="1">
    <source>
        <dbReference type="EMBL" id="TSJ40351.1"/>
    </source>
</evidence>
<comment type="caution">
    <text evidence="1">The sequence shown here is derived from an EMBL/GenBank/DDBJ whole genome shotgun (WGS) entry which is preliminary data.</text>
</comment>
<dbReference type="EMBL" id="VLPK01000002">
    <property type="protein sequence ID" value="TSJ40351.1"/>
    <property type="molecule type" value="Genomic_DNA"/>
</dbReference>
<evidence type="ECO:0000313" key="2">
    <source>
        <dbReference type="Proteomes" id="UP000318733"/>
    </source>
</evidence>
<reference evidence="1 2" key="1">
    <citation type="submission" date="2019-07" db="EMBL/GenBank/DDBJ databases">
        <authorList>
            <person name="Huq M.A."/>
        </authorList>
    </citation>
    <scope>NUCLEOTIDE SEQUENCE [LARGE SCALE GENOMIC DNA]</scope>
    <source>
        <strain evidence="1 2">MAH-19</strain>
    </source>
</reference>
<dbReference type="OrthoDB" id="798260at2"/>
<name>A0A556MKB0_9SPHI</name>
<dbReference type="AlphaFoldDB" id="A0A556MKB0"/>
<organism evidence="1 2">
    <name type="scientific">Mucilaginibacter corticis</name>
    <dbReference type="NCBI Taxonomy" id="2597670"/>
    <lineage>
        <taxon>Bacteria</taxon>
        <taxon>Pseudomonadati</taxon>
        <taxon>Bacteroidota</taxon>
        <taxon>Sphingobacteriia</taxon>
        <taxon>Sphingobacteriales</taxon>
        <taxon>Sphingobacteriaceae</taxon>
        <taxon>Mucilaginibacter</taxon>
    </lineage>
</organism>
<dbReference type="Pfam" id="PF25857">
    <property type="entry name" value="DUF7957"/>
    <property type="match status" value="1"/>
</dbReference>
<sequence>MSFKTHQNKITLNNGYSIDFEYPIKEALLLEDVIIILIEAPPKIIYNHNVFAISSTGDFLWRIGEVQLYYWGSNNCPYIGVELNNNNEVVLFNWCDTAVIIQPETGAVIRTYQTK</sequence>
<protein>
    <submittedName>
        <fullName evidence="1">Uncharacterized protein</fullName>
    </submittedName>
</protein>